<dbReference type="FunFam" id="1.10.10.1410:FF:000002">
    <property type="entry name" value="60S acidic ribosomal protein P2"/>
    <property type="match status" value="1"/>
</dbReference>
<feature type="compositionally biased region" description="Acidic residues" evidence="5">
    <location>
        <begin position="83"/>
        <end position="98"/>
    </location>
</feature>
<dbReference type="PANTHER" id="PTHR45696:SF10">
    <property type="entry name" value="LARGE RIBOSOMAL SUBUNIT PROTEIN P1"/>
    <property type="match status" value="1"/>
</dbReference>
<dbReference type="NCBIfam" id="TIGR03685">
    <property type="entry name" value="ribo_P1_arch"/>
    <property type="match status" value="1"/>
</dbReference>
<feature type="region of interest" description="Disordered" evidence="5">
    <location>
        <begin position="66"/>
        <end position="106"/>
    </location>
</feature>
<evidence type="ECO:0000256" key="5">
    <source>
        <dbReference type="SAM" id="MobiDB-lite"/>
    </source>
</evidence>
<dbReference type="EMBL" id="QMRA01000002">
    <property type="protein sequence ID" value="RLE55926.1"/>
    <property type="molecule type" value="Genomic_DNA"/>
</dbReference>
<comment type="caution">
    <text evidence="6">The sequence shown here is derived from an EMBL/GenBank/DDBJ whole genome shotgun (WGS) entry which is preliminary data.</text>
</comment>
<reference evidence="8 9" key="1">
    <citation type="submission" date="2018-06" db="EMBL/GenBank/DDBJ databases">
        <title>Extensive metabolic versatility and redundancy in microbially diverse, dynamic hydrothermal sediments.</title>
        <authorList>
            <person name="Dombrowski N."/>
            <person name="Teske A."/>
            <person name="Baker B.J."/>
        </authorList>
    </citation>
    <scope>NUCLEOTIDE SEQUENCE [LARGE SCALE GENOMIC DNA]</scope>
    <source>
        <strain evidence="7">B20_G2</strain>
        <strain evidence="6">B29_G17</strain>
    </source>
</reference>
<evidence type="ECO:0000313" key="6">
    <source>
        <dbReference type="EMBL" id="RLE51784.1"/>
    </source>
</evidence>
<dbReference type="InterPro" id="IPR022295">
    <property type="entry name" value="Ribosomal_P1_arc"/>
</dbReference>
<dbReference type="InterPro" id="IPR038716">
    <property type="entry name" value="P1/P2_N_sf"/>
</dbReference>
<comment type="similarity">
    <text evidence="1 4">Belongs to the eukaryotic ribosomal protein P1/P2 family.</text>
</comment>
<dbReference type="HAMAP" id="MF_01478">
    <property type="entry name" value="Ribosomal_L12_arch"/>
    <property type="match status" value="1"/>
</dbReference>
<dbReference type="GO" id="GO:0005840">
    <property type="term" value="C:ribosome"/>
    <property type="evidence" value="ECO:0007669"/>
    <property type="project" value="UniProtKB-KW"/>
</dbReference>
<evidence type="ECO:0000256" key="4">
    <source>
        <dbReference type="HAMAP-Rule" id="MF_01478"/>
    </source>
</evidence>
<dbReference type="EMBL" id="QMQZ01000031">
    <property type="protein sequence ID" value="RLE51784.1"/>
    <property type="molecule type" value="Genomic_DNA"/>
</dbReference>
<evidence type="ECO:0000313" key="8">
    <source>
        <dbReference type="Proteomes" id="UP000268446"/>
    </source>
</evidence>
<dbReference type="GO" id="GO:0003735">
    <property type="term" value="F:structural constituent of ribosome"/>
    <property type="evidence" value="ECO:0007669"/>
    <property type="project" value="InterPro"/>
</dbReference>
<dbReference type="InterPro" id="IPR027534">
    <property type="entry name" value="Ribosomal_P1/P2"/>
</dbReference>
<gene>
    <name evidence="4" type="primary">rpl12</name>
    <name evidence="6" type="ORF">DRJ20_01485</name>
    <name evidence="7" type="ORF">DRJ26_00255</name>
</gene>
<organism evidence="6 8">
    <name type="scientific">Thermoproteota archaeon</name>
    <dbReference type="NCBI Taxonomy" id="2056631"/>
    <lineage>
        <taxon>Archaea</taxon>
        <taxon>Thermoproteota</taxon>
    </lineage>
</organism>
<keyword evidence="3 4" id="KW-0687">Ribonucleoprotein</keyword>
<evidence type="ECO:0000256" key="1">
    <source>
        <dbReference type="ARBA" id="ARBA00005436"/>
    </source>
</evidence>
<name>A0A497EWM1_9CREN</name>
<dbReference type="PANTHER" id="PTHR45696">
    <property type="entry name" value="60S ACIDIC RIBOSOMAL PROTEIN P1"/>
    <property type="match status" value="1"/>
</dbReference>
<accession>A0A497EWM1</accession>
<protein>
    <recommendedName>
        <fullName evidence="4">Large ribosomal subunit protein P1</fullName>
    </recommendedName>
</protein>
<dbReference type="Proteomes" id="UP000269499">
    <property type="component" value="Unassembled WGS sequence"/>
</dbReference>
<comment type="subunit">
    <text evidence="4">Part of the 50S ribosomal subunit. Homodimer, it forms part of the ribosomal stalk which helps the ribosome interact with GTP-bound translation factors. Forms a heptameric L10(L12)2(L12)2(L12)2 complex, where L10 forms an elongated spine to which the L12 dimers bind in a sequential fashion.</text>
</comment>
<evidence type="ECO:0000313" key="9">
    <source>
        <dbReference type="Proteomes" id="UP000269499"/>
    </source>
</evidence>
<dbReference type="GO" id="GO:1990904">
    <property type="term" value="C:ribonucleoprotein complex"/>
    <property type="evidence" value="ECO:0007669"/>
    <property type="project" value="UniProtKB-KW"/>
</dbReference>
<dbReference type="CDD" id="cd05832">
    <property type="entry name" value="Ribosomal_L12p"/>
    <property type="match status" value="1"/>
</dbReference>
<dbReference type="Gene3D" id="1.10.10.1410">
    <property type="match status" value="1"/>
</dbReference>
<keyword evidence="2 4" id="KW-0689">Ribosomal protein</keyword>
<evidence type="ECO:0000313" key="7">
    <source>
        <dbReference type="EMBL" id="RLE55926.1"/>
    </source>
</evidence>
<dbReference type="GO" id="GO:0006414">
    <property type="term" value="P:translational elongation"/>
    <property type="evidence" value="ECO:0007669"/>
    <property type="project" value="InterPro"/>
</dbReference>
<feature type="compositionally biased region" description="Low complexity" evidence="5">
    <location>
        <begin position="66"/>
        <end position="76"/>
    </location>
</feature>
<sequence>MEYVYASLLLHQAKKPITEENLKRVLEAAGVQVDDIRLKALTAALKEINIDEVVSAAAFVAPTAAVPAAPSAAPPAEVKEEKKEEEEEKEEASEEEIAEGLAALFG</sequence>
<comment type="function">
    <text evidence="4">Forms part of the ribosomal stalk, playing a central role in the interaction of the ribosome with GTP-bound translation factors.</text>
</comment>
<evidence type="ECO:0000256" key="2">
    <source>
        <dbReference type="ARBA" id="ARBA00022980"/>
    </source>
</evidence>
<dbReference type="AlphaFoldDB" id="A0A497EWM1"/>
<dbReference type="Proteomes" id="UP000268446">
    <property type="component" value="Unassembled WGS sequence"/>
</dbReference>
<dbReference type="Pfam" id="PF00428">
    <property type="entry name" value="Ribosomal_60s"/>
    <property type="match status" value="1"/>
</dbReference>
<proteinExistence type="inferred from homology"/>
<evidence type="ECO:0000256" key="3">
    <source>
        <dbReference type="ARBA" id="ARBA00023274"/>
    </source>
</evidence>